<evidence type="ECO:0000259" key="3">
    <source>
        <dbReference type="Pfam" id="PF06155"/>
    </source>
</evidence>
<name>A0A1M7Z6X1_9HYPH</name>
<protein>
    <submittedName>
        <fullName evidence="4">DUF971 family protein</fullName>
    </submittedName>
</protein>
<dbReference type="Pfam" id="PF06155">
    <property type="entry name" value="GBBH-like_N"/>
    <property type="match status" value="1"/>
</dbReference>
<evidence type="ECO:0000256" key="2">
    <source>
        <dbReference type="ARBA" id="ARBA00023004"/>
    </source>
</evidence>
<keyword evidence="2" id="KW-0408">Iron</keyword>
<dbReference type="AlphaFoldDB" id="A0A1M7Z6X1"/>
<organism evidence="4 5">
    <name type="scientific">Pseudoxanthobacter soli DSM 19599</name>
    <dbReference type="NCBI Taxonomy" id="1123029"/>
    <lineage>
        <taxon>Bacteria</taxon>
        <taxon>Pseudomonadati</taxon>
        <taxon>Pseudomonadota</taxon>
        <taxon>Alphaproteobacteria</taxon>
        <taxon>Hyphomicrobiales</taxon>
        <taxon>Segnochrobactraceae</taxon>
        <taxon>Pseudoxanthobacter</taxon>
    </lineage>
</organism>
<reference evidence="4 5" key="1">
    <citation type="submission" date="2016-12" db="EMBL/GenBank/DDBJ databases">
        <authorList>
            <person name="Song W.-J."/>
            <person name="Kurnit D.M."/>
        </authorList>
    </citation>
    <scope>NUCLEOTIDE SEQUENCE [LARGE SCALE GENOMIC DNA]</scope>
    <source>
        <strain evidence="4 5">DSM 19599</strain>
    </source>
</reference>
<evidence type="ECO:0000256" key="1">
    <source>
        <dbReference type="ARBA" id="ARBA00022723"/>
    </source>
</evidence>
<dbReference type="GO" id="GO:0046872">
    <property type="term" value="F:metal ion binding"/>
    <property type="evidence" value="ECO:0007669"/>
    <property type="project" value="UniProtKB-KW"/>
</dbReference>
<dbReference type="PANTHER" id="PTHR35303">
    <property type="entry name" value="OS02G0197800 PROTEIN"/>
    <property type="match status" value="1"/>
</dbReference>
<dbReference type="InterPro" id="IPR038492">
    <property type="entry name" value="GBBH-like_N_sf"/>
</dbReference>
<evidence type="ECO:0000313" key="4">
    <source>
        <dbReference type="EMBL" id="SHO60572.1"/>
    </source>
</evidence>
<evidence type="ECO:0000313" key="5">
    <source>
        <dbReference type="Proteomes" id="UP000186406"/>
    </source>
</evidence>
<proteinExistence type="predicted"/>
<dbReference type="STRING" id="1123029.SAMN02745172_00339"/>
<dbReference type="EMBL" id="FRXO01000001">
    <property type="protein sequence ID" value="SHO60572.1"/>
    <property type="molecule type" value="Genomic_DNA"/>
</dbReference>
<accession>A0A1M7Z6X1</accession>
<dbReference type="InterPro" id="IPR010376">
    <property type="entry name" value="GBBH-like_N"/>
</dbReference>
<dbReference type="PANTHER" id="PTHR35303:SF5">
    <property type="entry name" value="OS02G0197800 PROTEIN"/>
    <property type="match status" value="1"/>
</dbReference>
<sequence length="124" mass="13776">MTSGTKADVWPTEIRLKQDKRTLAVTFEDGASFAIPAELLRVRSPSAEVQGHGPSERKLVPGMAEITITRIEPVGNYAVRLVFADGHSTGIFTWRLLHEFGRDQGRLMADYITELEAAGLSRHR</sequence>
<keyword evidence="5" id="KW-1185">Reference proteome</keyword>
<dbReference type="Gene3D" id="3.30.2020.30">
    <property type="match status" value="1"/>
</dbReference>
<dbReference type="Proteomes" id="UP000186406">
    <property type="component" value="Unassembled WGS sequence"/>
</dbReference>
<keyword evidence="1" id="KW-0479">Metal-binding</keyword>
<gene>
    <name evidence="4" type="ORF">SAMN02745172_00339</name>
</gene>
<feature type="domain" description="Gamma-butyrobetaine hydroxylase-like N-terminal" evidence="3">
    <location>
        <begin position="14"/>
        <end position="98"/>
    </location>
</feature>
<dbReference type="OrthoDB" id="9794178at2"/>